<dbReference type="AlphaFoldDB" id="A0A1G8NED4"/>
<evidence type="ECO:0000313" key="3">
    <source>
        <dbReference type="Proteomes" id="UP000199340"/>
    </source>
</evidence>
<dbReference type="STRING" id="490829.SAMN05421850_105171"/>
<dbReference type="EMBL" id="FNEB01000005">
    <property type="protein sequence ID" value="SDI78456.1"/>
    <property type="molecule type" value="Genomic_DNA"/>
</dbReference>
<dbReference type="GO" id="GO:0004252">
    <property type="term" value="F:serine-type endopeptidase activity"/>
    <property type="evidence" value="ECO:0007669"/>
    <property type="project" value="InterPro"/>
</dbReference>
<feature type="compositionally biased region" description="Basic and acidic residues" evidence="1">
    <location>
        <begin position="650"/>
        <end position="662"/>
    </location>
</feature>
<gene>
    <name evidence="2" type="ORF">SAMN05421850_105171</name>
</gene>
<dbReference type="Gene3D" id="2.60.120.1290">
    <property type="match status" value="1"/>
</dbReference>
<organism evidence="2 3">
    <name type="scientific">Lutimaribacter saemankumensis</name>
    <dbReference type="NCBI Taxonomy" id="490829"/>
    <lineage>
        <taxon>Bacteria</taxon>
        <taxon>Pseudomonadati</taxon>
        <taxon>Pseudomonadota</taxon>
        <taxon>Alphaproteobacteria</taxon>
        <taxon>Rhodobacterales</taxon>
        <taxon>Roseobacteraceae</taxon>
        <taxon>Lutimaribacter</taxon>
    </lineage>
</organism>
<protein>
    <recommendedName>
        <fullName evidence="4">Subtilase family protein</fullName>
    </recommendedName>
</protein>
<dbReference type="RefSeq" id="WP_090028786.1">
    <property type="nucleotide sequence ID" value="NZ_FNEB01000005.1"/>
</dbReference>
<dbReference type="Proteomes" id="UP000199340">
    <property type="component" value="Unassembled WGS sequence"/>
</dbReference>
<evidence type="ECO:0000256" key="1">
    <source>
        <dbReference type="SAM" id="MobiDB-lite"/>
    </source>
</evidence>
<dbReference type="OrthoDB" id="8010691at2"/>
<feature type="region of interest" description="Disordered" evidence="1">
    <location>
        <begin position="650"/>
        <end position="688"/>
    </location>
</feature>
<dbReference type="GO" id="GO:0006508">
    <property type="term" value="P:proteolysis"/>
    <property type="evidence" value="ECO:0007669"/>
    <property type="project" value="InterPro"/>
</dbReference>
<dbReference type="InterPro" id="IPR036852">
    <property type="entry name" value="Peptidase_S8/S53_dom_sf"/>
</dbReference>
<accession>A0A1G8NED4</accession>
<dbReference type="Gene3D" id="3.40.50.200">
    <property type="entry name" value="Peptidase S8/S53 domain"/>
    <property type="match status" value="1"/>
</dbReference>
<evidence type="ECO:0000313" key="2">
    <source>
        <dbReference type="EMBL" id="SDI78456.1"/>
    </source>
</evidence>
<name>A0A1G8NED4_9RHOB</name>
<sequence>MFSQRPDDLRIDRYTGPYERWVYSPELGQPFVFPSHADISAGYFTAMLEGGDTLPFPAGLNARLPPIWAPDDVGHTILPFAFHRLIPHHKNDKLDQDVAALLKDAGDARFRVNFPIRPDAWVDGYDPGSGMEGWVAPATPPKAIIAVIDDGIPFAGRAFLGSDGRTRISHCWLQSAPAQERDAVPFGRELANAEIDTLRASAGHDEAEAYRRSGTLLEGREGRSGLLRRTATHGAQVLAAAAGNGPGIRAEPIGDDVQIIAVELPNAISWETSGFGKETYILSALHYVFDRARRIAAATGSDPAELPLFVNLSYGWNAGRHDGGSVLDDAIGHLVTERRKFQPLTQILMPTGNEFDADLHAHIDESRFSNGACRLGWQVQPDDMTCSYMEIWFPEGMDPSEYQVDLIPPHGQLSGRGELPVSPDPALPDGDPRRFVEIEMGGRNIGQLSADMDRGTRWRVLIALLPTWHMPGQMRAAPPGRWTVEVSRTAQASPLSEGEAIRIWVQRDDDPVRIGTGGRQSYLVDLGSRPTKDELAIYDGRLDLVRGYGGLSAIATSPGVTRVGGYESFTGYPCRYSGSPGISANGALPPAVDVSAPCDRSRLRPGMPSAGVFSGSRAMLSGTSAACPQVTRLFALNCVAGRDIWHGFENRPAHLGNSRKEPVSPIATAQHNSRLGDRIAPPPKRFLL</sequence>
<dbReference type="SUPFAM" id="SSF52743">
    <property type="entry name" value="Subtilisin-like"/>
    <property type="match status" value="1"/>
</dbReference>
<proteinExistence type="predicted"/>
<reference evidence="2 3" key="1">
    <citation type="submission" date="2016-10" db="EMBL/GenBank/DDBJ databases">
        <authorList>
            <person name="de Groot N.N."/>
        </authorList>
    </citation>
    <scope>NUCLEOTIDE SEQUENCE [LARGE SCALE GENOMIC DNA]</scope>
    <source>
        <strain evidence="2 3">DSM 28010</strain>
    </source>
</reference>
<evidence type="ECO:0008006" key="4">
    <source>
        <dbReference type="Google" id="ProtNLM"/>
    </source>
</evidence>
<keyword evidence="3" id="KW-1185">Reference proteome</keyword>